<dbReference type="Gene3D" id="3.40.50.300">
    <property type="entry name" value="P-loop containing nucleotide triphosphate hydrolases"/>
    <property type="match status" value="1"/>
</dbReference>
<evidence type="ECO:0000313" key="6">
    <source>
        <dbReference type="EMBL" id="MBB3327646.1"/>
    </source>
</evidence>
<dbReference type="EMBL" id="JACHZG010000001">
    <property type="protein sequence ID" value="MBB3327646.1"/>
    <property type="molecule type" value="Genomic_DNA"/>
</dbReference>
<evidence type="ECO:0000256" key="4">
    <source>
        <dbReference type="SAM" id="MobiDB-lite"/>
    </source>
</evidence>
<name>A0A7W5JWK1_9ACTN</name>
<dbReference type="InterPro" id="IPR000641">
    <property type="entry name" value="CbxX/CfxQ"/>
</dbReference>
<dbReference type="PANTHER" id="PTHR43392:SF2">
    <property type="entry name" value="AAA-TYPE ATPASE FAMILY PROTEIN _ ANKYRIN REPEAT FAMILY PROTEIN"/>
    <property type="match status" value="1"/>
</dbReference>
<dbReference type="InterPro" id="IPR003593">
    <property type="entry name" value="AAA+_ATPase"/>
</dbReference>
<dbReference type="SMART" id="SM00382">
    <property type="entry name" value="AAA"/>
    <property type="match status" value="1"/>
</dbReference>
<dbReference type="RefSeq" id="WP_332836816.1">
    <property type="nucleotide sequence ID" value="NZ_JACHZG010000001.1"/>
</dbReference>
<evidence type="ECO:0000313" key="7">
    <source>
        <dbReference type="Proteomes" id="UP000565572"/>
    </source>
</evidence>
<feature type="compositionally biased region" description="Low complexity" evidence="4">
    <location>
        <begin position="380"/>
        <end position="399"/>
    </location>
</feature>
<evidence type="ECO:0000256" key="3">
    <source>
        <dbReference type="ARBA" id="ARBA00022840"/>
    </source>
</evidence>
<evidence type="ECO:0000256" key="1">
    <source>
        <dbReference type="ARBA" id="ARBA00010378"/>
    </source>
</evidence>
<keyword evidence="7" id="KW-1185">Reference proteome</keyword>
<dbReference type="InterPro" id="IPR041627">
    <property type="entry name" value="AAA_lid_6"/>
</dbReference>
<dbReference type="GO" id="GO:0005524">
    <property type="term" value="F:ATP binding"/>
    <property type="evidence" value="ECO:0007669"/>
    <property type="project" value="UniProtKB-KW"/>
</dbReference>
<dbReference type="Proteomes" id="UP000565572">
    <property type="component" value="Unassembled WGS sequence"/>
</dbReference>
<comment type="similarity">
    <text evidence="1">Belongs to the CbxX/CfxQ family.</text>
</comment>
<dbReference type="InterPro" id="IPR003959">
    <property type="entry name" value="ATPase_AAA_core"/>
</dbReference>
<dbReference type="AlphaFoldDB" id="A0A7W5JWK1"/>
<protein>
    <recommendedName>
        <fullName evidence="5">AAA+ ATPase domain-containing protein</fullName>
    </recommendedName>
</protein>
<reference evidence="6 7" key="1">
    <citation type="submission" date="2020-08" db="EMBL/GenBank/DDBJ databases">
        <title>Sequencing the genomes of 1000 actinobacteria strains.</title>
        <authorList>
            <person name="Klenk H.-P."/>
        </authorList>
    </citation>
    <scope>NUCLEOTIDE SEQUENCE [LARGE SCALE GENOMIC DNA]</scope>
    <source>
        <strain evidence="6 7">DSM 11053</strain>
    </source>
</reference>
<keyword evidence="3" id="KW-0067">ATP-binding</keyword>
<dbReference type="Pfam" id="PF17866">
    <property type="entry name" value="AAA_lid_6"/>
    <property type="match status" value="1"/>
</dbReference>
<evidence type="ECO:0000259" key="5">
    <source>
        <dbReference type="SMART" id="SM00382"/>
    </source>
</evidence>
<dbReference type="SUPFAM" id="SSF52540">
    <property type="entry name" value="P-loop containing nucleoside triphosphate hydrolases"/>
    <property type="match status" value="1"/>
</dbReference>
<dbReference type="FunFam" id="3.40.50.300:FF:000216">
    <property type="entry name" value="Type VII secretion ATPase EccA"/>
    <property type="match status" value="1"/>
</dbReference>
<organism evidence="6 7">
    <name type="scientific">Microlunatus antarcticus</name>
    <dbReference type="NCBI Taxonomy" id="53388"/>
    <lineage>
        <taxon>Bacteria</taxon>
        <taxon>Bacillati</taxon>
        <taxon>Actinomycetota</taxon>
        <taxon>Actinomycetes</taxon>
        <taxon>Propionibacteriales</taxon>
        <taxon>Propionibacteriaceae</taxon>
        <taxon>Microlunatus</taxon>
    </lineage>
</organism>
<dbReference type="Gene3D" id="1.10.8.60">
    <property type="match status" value="1"/>
</dbReference>
<dbReference type="PRINTS" id="PR00819">
    <property type="entry name" value="CBXCFQXSUPER"/>
</dbReference>
<sequence>MTPRSSEPDGLRSALESALARIAALREASEAIATPAPPGLNPLDLLGSPALGAVKFPGIGAGTGDLPLAPGETPAIRTSEHTPEPPPPAAAAPATPEEPAATQAPAEPKKTVEELLADLDALTGLAEVKGEIHRQVAVLRVEKMRARAGLRSATITRHLVFVGNPGTGKTTVARLVGGIYAALGLLSQGQLVEVDRSELVAGYLGQTALKTAEVVASAAGGVLFIDEAYSLAGDQYGQEAVDTLVKEMEDRRDDLVVIVAGYPGPMVGFVAQNPGLSSRFRTTLEFADYTDDELRSILASMAGGADYDLGDGCADRFTALLATTPRGPTFGNARFARNVLEAAIGRQAWRLRDVEEPTVDELRGLVPDDLGADPAPPITDDPLLGIAPDGPPAGDAGAPQTPRPSPPTDAAPSEEQPG</sequence>
<feature type="domain" description="AAA+ ATPase" evidence="5">
    <location>
        <begin position="155"/>
        <end position="290"/>
    </location>
</feature>
<feature type="region of interest" description="Disordered" evidence="4">
    <location>
        <begin position="364"/>
        <end position="418"/>
    </location>
</feature>
<gene>
    <name evidence="6" type="ORF">FHX39_002590</name>
</gene>
<accession>A0A7W5JWK1</accession>
<dbReference type="GO" id="GO:0016887">
    <property type="term" value="F:ATP hydrolysis activity"/>
    <property type="evidence" value="ECO:0007669"/>
    <property type="project" value="InterPro"/>
</dbReference>
<dbReference type="InterPro" id="IPR050773">
    <property type="entry name" value="CbxX/CfxQ_RuBisCO_ESX"/>
</dbReference>
<dbReference type="InterPro" id="IPR027417">
    <property type="entry name" value="P-loop_NTPase"/>
</dbReference>
<dbReference type="PANTHER" id="PTHR43392">
    <property type="entry name" value="AAA-TYPE ATPASE FAMILY PROTEIN / ANKYRIN REPEAT FAMILY PROTEIN"/>
    <property type="match status" value="1"/>
</dbReference>
<comment type="caution">
    <text evidence="6">The sequence shown here is derived from an EMBL/GenBank/DDBJ whole genome shotgun (WGS) entry which is preliminary data.</text>
</comment>
<feature type="compositionally biased region" description="Low complexity" evidence="4">
    <location>
        <begin position="91"/>
        <end position="106"/>
    </location>
</feature>
<keyword evidence="2" id="KW-0547">Nucleotide-binding</keyword>
<dbReference type="Pfam" id="PF00004">
    <property type="entry name" value="AAA"/>
    <property type="match status" value="1"/>
</dbReference>
<dbReference type="CDD" id="cd00009">
    <property type="entry name" value="AAA"/>
    <property type="match status" value="1"/>
</dbReference>
<proteinExistence type="inferred from homology"/>
<feature type="region of interest" description="Disordered" evidence="4">
    <location>
        <begin position="56"/>
        <end position="108"/>
    </location>
</feature>
<evidence type="ECO:0000256" key="2">
    <source>
        <dbReference type="ARBA" id="ARBA00022741"/>
    </source>
</evidence>